<dbReference type="AlphaFoldDB" id="A0A9J5W9J2"/>
<proteinExistence type="predicted"/>
<comment type="caution">
    <text evidence="1">The sequence shown here is derived from an EMBL/GenBank/DDBJ whole genome shotgun (WGS) entry which is preliminary data.</text>
</comment>
<keyword evidence="2" id="KW-1185">Reference proteome</keyword>
<dbReference type="Proteomes" id="UP000824120">
    <property type="component" value="Chromosome 12"/>
</dbReference>
<name>A0A9J5W9J2_SOLCO</name>
<evidence type="ECO:0000313" key="1">
    <source>
        <dbReference type="EMBL" id="KAG5572226.1"/>
    </source>
</evidence>
<dbReference type="OrthoDB" id="1305564at2759"/>
<organism evidence="1 2">
    <name type="scientific">Solanum commersonii</name>
    <name type="common">Commerson's wild potato</name>
    <name type="synonym">Commerson's nightshade</name>
    <dbReference type="NCBI Taxonomy" id="4109"/>
    <lineage>
        <taxon>Eukaryota</taxon>
        <taxon>Viridiplantae</taxon>
        <taxon>Streptophyta</taxon>
        <taxon>Embryophyta</taxon>
        <taxon>Tracheophyta</taxon>
        <taxon>Spermatophyta</taxon>
        <taxon>Magnoliopsida</taxon>
        <taxon>eudicotyledons</taxon>
        <taxon>Gunneridae</taxon>
        <taxon>Pentapetalae</taxon>
        <taxon>asterids</taxon>
        <taxon>lamiids</taxon>
        <taxon>Solanales</taxon>
        <taxon>Solanaceae</taxon>
        <taxon>Solanoideae</taxon>
        <taxon>Solaneae</taxon>
        <taxon>Solanum</taxon>
    </lineage>
</organism>
<reference evidence="1 2" key="1">
    <citation type="submission" date="2020-09" db="EMBL/GenBank/DDBJ databases">
        <title>De no assembly of potato wild relative species, Solanum commersonii.</title>
        <authorList>
            <person name="Cho K."/>
        </authorList>
    </citation>
    <scope>NUCLEOTIDE SEQUENCE [LARGE SCALE GENOMIC DNA]</scope>
    <source>
        <strain evidence="1">LZ3.2</strain>
        <tissue evidence="1">Leaf</tissue>
    </source>
</reference>
<evidence type="ECO:0000313" key="2">
    <source>
        <dbReference type="Proteomes" id="UP000824120"/>
    </source>
</evidence>
<gene>
    <name evidence="1" type="ORF">H5410_061992</name>
</gene>
<dbReference type="EMBL" id="JACXVP010000012">
    <property type="protein sequence ID" value="KAG5572226.1"/>
    <property type="molecule type" value="Genomic_DNA"/>
</dbReference>
<protein>
    <submittedName>
        <fullName evidence="1">Uncharacterized protein</fullName>
    </submittedName>
</protein>
<sequence length="164" mass="18585">MEVSSKCEKEAIRRDAFGNFTPSKLLSHCHTSLTATLLYSGTSPPSTVALLYNGTSPHNSVNFSYSPDSKWDRCSKMHGGRFRFFETFCVYRFFGATLPQMVSLTGALFLHKFGVVVSVDPCLCWSKSSRPYRDGIYDVISKKDFDMARWYVLSNCEEAEPFLQ</sequence>
<accession>A0A9J5W9J2</accession>